<dbReference type="Pfam" id="PF13927">
    <property type="entry name" value="Ig_3"/>
    <property type="match status" value="2"/>
</dbReference>
<reference evidence="6 7" key="1">
    <citation type="journal article" date="2013" name="Nature">
        <title>Insights into bilaterian evolution from three spiralian genomes.</title>
        <authorList>
            <person name="Simakov O."/>
            <person name="Marletaz F."/>
            <person name="Cho S.J."/>
            <person name="Edsinger-Gonzales E."/>
            <person name="Havlak P."/>
            <person name="Hellsten U."/>
            <person name="Kuo D.H."/>
            <person name="Larsson T."/>
            <person name="Lv J."/>
            <person name="Arendt D."/>
            <person name="Savage R."/>
            <person name="Osoegawa K."/>
            <person name="de Jong P."/>
            <person name="Grimwood J."/>
            <person name="Chapman J.A."/>
            <person name="Shapiro H."/>
            <person name="Aerts A."/>
            <person name="Otillar R.P."/>
            <person name="Terry A.Y."/>
            <person name="Boore J.L."/>
            <person name="Grigoriev I.V."/>
            <person name="Lindberg D.R."/>
            <person name="Seaver E.C."/>
            <person name="Weisblat D.A."/>
            <person name="Putnam N.H."/>
            <person name="Rokhsar D.S."/>
        </authorList>
    </citation>
    <scope>NUCLEOTIDE SEQUENCE [LARGE SCALE GENOMIC DNA]</scope>
</reference>
<dbReference type="PANTHER" id="PTHR10075">
    <property type="entry name" value="BASIGIN RELATED"/>
    <property type="match status" value="1"/>
</dbReference>
<dbReference type="InterPro" id="IPR007110">
    <property type="entry name" value="Ig-like_dom"/>
</dbReference>
<dbReference type="OMA" id="QCWAEMS"/>
<dbReference type="SUPFAM" id="SSF49265">
    <property type="entry name" value="Fibronectin type III"/>
    <property type="match status" value="1"/>
</dbReference>
<dbReference type="GO" id="GO:0007156">
    <property type="term" value="P:homophilic cell adhesion via plasma membrane adhesion molecules"/>
    <property type="evidence" value="ECO:0007669"/>
    <property type="project" value="TreeGrafter"/>
</dbReference>
<dbReference type="GO" id="GO:0005886">
    <property type="term" value="C:plasma membrane"/>
    <property type="evidence" value="ECO:0007669"/>
    <property type="project" value="TreeGrafter"/>
</dbReference>
<evidence type="ECO:0000256" key="3">
    <source>
        <dbReference type="ARBA" id="ARBA00023319"/>
    </source>
</evidence>
<protein>
    <submittedName>
        <fullName evidence="6">Uncharacterized protein</fullName>
    </submittedName>
</protein>
<evidence type="ECO:0000259" key="5">
    <source>
        <dbReference type="PROSITE" id="PS50853"/>
    </source>
</evidence>
<dbReference type="OrthoDB" id="10038880at2759"/>
<dbReference type="PROSITE" id="PS50835">
    <property type="entry name" value="IG_LIKE"/>
    <property type="match status" value="4"/>
</dbReference>
<dbReference type="SMART" id="SM00408">
    <property type="entry name" value="IGc2"/>
    <property type="match status" value="4"/>
</dbReference>
<dbReference type="InterPro" id="IPR013098">
    <property type="entry name" value="Ig_I-set"/>
</dbReference>
<dbReference type="PROSITE" id="PS50853">
    <property type="entry name" value="FN3"/>
    <property type="match status" value="1"/>
</dbReference>
<dbReference type="GO" id="GO:0030424">
    <property type="term" value="C:axon"/>
    <property type="evidence" value="ECO:0007669"/>
    <property type="project" value="TreeGrafter"/>
</dbReference>
<feature type="domain" description="Ig-like" evidence="4">
    <location>
        <begin position="93"/>
        <end position="178"/>
    </location>
</feature>
<dbReference type="HOGENOM" id="CLU_507723_0_0_1"/>
<dbReference type="GO" id="GO:0070593">
    <property type="term" value="P:dendrite self-avoidance"/>
    <property type="evidence" value="ECO:0007669"/>
    <property type="project" value="TreeGrafter"/>
</dbReference>
<keyword evidence="2" id="KW-1015">Disulfide bond</keyword>
<accession>V4AEE2</accession>
<evidence type="ECO:0000256" key="2">
    <source>
        <dbReference type="ARBA" id="ARBA00023157"/>
    </source>
</evidence>
<feature type="domain" description="Ig-like" evidence="4">
    <location>
        <begin position="183"/>
        <end position="280"/>
    </location>
</feature>
<feature type="domain" description="Ig-like" evidence="4">
    <location>
        <begin position="1"/>
        <end position="88"/>
    </location>
</feature>
<evidence type="ECO:0000259" key="4">
    <source>
        <dbReference type="PROSITE" id="PS50835"/>
    </source>
</evidence>
<dbReference type="FunFam" id="2.60.40.10:FF:000032">
    <property type="entry name" value="palladin isoform X1"/>
    <property type="match status" value="2"/>
</dbReference>
<dbReference type="Pfam" id="PF07679">
    <property type="entry name" value="I-set"/>
    <property type="match status" value="2"/>
</dbReference>
<organism evidence="6 7">
    <name type="scientific">Lottia gigantea</name>
    <name type="common">Giant owl limpet</name>
    <dbReference type="NCBI Taxonomy" id="225164"/>
    <lineage>
        <taxon>Eukaryota</taxon>
        <taxon>Metazoa</taxon>
        <taxon>Spiralia</taxon>
        <taxon>Lophotrochozoa</taxon>
        <taxon>Mollusca</taxon>
        <taxon>Gastropoda</taxon>
        <taxon>Patellogastropoda</taxon>
        <taxon>Lottioidea</taxon>
        <taxon>Lottiidae</taxon>
        <taxon>Lottia</taxon>
    </lineage>
</organism>
<evidence type="ECO:0000313" key="6">
    <source>
        <dbReference type="EMBL" id="ESP02364.1"/>
    </source>
</evidence>
<sequence>FSKNPQSVIGNVKQPVTLECEIDSYPAAKITWYLGDNPVTKPTVTMVSRTLSTVKIDSVSYSDEGSYSCLATNTMLNQNVRSSAATLTVQGQPEILKSPVSSSAPLGTPVLFDCEAAGRPSPTVTWYFTKTGSLPADRVSYPDANKMILSNVGGSDRGTYICKAENTQGSITKSSKLTVQVRPSFTVTPTTVTVVEGEKATLACQAVGNPQPTLSWKTPVKGNFDLTLDPIFYCKQINKRCIITADGTLTIEQPEVKHHGLYVCTATNTVGSQSVTAQLNVQGPPVFVRPPVSQMAKAGDASVTIPCRTIGYPKPTISWYRFAVSNKLTTNSKYEITAEGDLVIKNIVVGDKAEYVCYANNGYEKIRTASVNVVGRSSINYIAKINRISHQPGRPTAPQIIKIEAREVTLTWTDGQVSDLPVLKYNLEKRVGKVVGWKPSNMTTTDQQYVYKALDLLPYTSYIFRVSITNVLTTGEISEESVRIESLADGKKEYIQRLNTTVTQSKLIIRHLGVWVVLSIGLSCIECHSTRVSDNNI</sequence>
<gene>
    <name evidence="6" type="ORF">LOTGIDRAFT_138567</name>
</gene>
<dbReference type="Gene3D" id="2.60.40.10">
    <property type="entry name" value="Immunoglobulins"/>
    <property type="match status" value="5"/>
</dbReference>
<dbReference type="CDD" id="cd00063">
    <property type="entry name" value="FN3"/>
    <property type="match status" value="1"/>
</dbReference>
<dbReference type="GO" id="GO:0007411">
    <property type="term" value="P:axon guidance"/>
    <property type="evidence" value="ECO:0007669"/>
    <property type="project" value="TreeGrafter"/>
</dbReference>
<dbReference type="InterPro" id="IPR036116">
    <property type="entry name" value="FN3_sf"/>
</dbReference>
<dbReference type="Proteomes" id="UP000030746">
    <property type="component" value="Unassembled WGS sequence"/>
</dbReference>
<feature type="non-terminal residue" evidence="6">
    <location>
        <position position="1"/>
    </location>
</feature>
<dbReference type="InterPro" id="IPR003961">
    <property type="entry name" value="FN3_dom"/>
</dbReference>
<dbReference type="SMART" id="SM00409">
    <property type="entry name" value="IG"/>
    <property type="match status" value="4"/>
</dbReference>
<dbReference type="RefSeq" id="XP_009046947.1">
    <property type="nucleotide sequence ID" value="XM_009048699.1"/>
</dbReference>
<dbReference type="GO" id="GO:0098632">
    <property type="term" value="F:cell-cell adhesion mediator activity"/>
    <property type="evidence" value="ECO:0007669"/>
    <property type="project" value="TreeGrafter"/>
</dbReference>
<evidence type="ECO:0000256" key="1">
    <source>
        <dbReference type="ARBA" id="ARBA00022737"/>
    </source>
</evidence>
<dbReference type="PANTHER" id="PTHR10075:SF100">
    <property type="entry name" value="FASCICLIN-2"/>
    <property type="match status" value="1"/>
</dbReference>
<dbReference type="EMBL" id="KB200274">
    <property type="protein sequence ID" value="ESP02364.1"/>
    <property type="molecule type" value="Genomic_DNA"/>
</dbReference>
<feature type="domain" description="Fibronectin type-III" evidence="5">
    <location>
        <begin position="394"/>
        <end position="489"/>
    </location>
</feature>
<dbReference type="InterPro" id="IPR003599">
    <property type="entry name" value="Ig_sub"/>
</dbReference>
<dbReference type="GeneID" id="20234080"/>
<keyword evidence="3" id="KW-0393">Immunoglobulin domain</keyword>
<keyword evidence="1" id="KW-0677">Repeat</keyword>
<dbReference type="InterPro" id="IPR003598">
    <property type="entry name" value="Ig_sub2"/>
</dbReference>
<dbReference type="KEGG" id="lgi:LOTGIDRAFT_138567"/>
<name>V4AEE2_LOTGI</name>
<dbReference type="SUPFAM" id="SSF48726">
    <property type="entry name" value="Immunoglobulin"/>
    <property type="match status" value="4"/>
</dbReference>
<dbReference type="AlphaFoldDB" id="V4AEE2"/>
<dbReference type="CTD" id="20234080"/>
<dbReference type="SMART" id="SM00060">
    <property type="entry name" value="FN3"/>
    <property type="match status" value="1"/>
</dbReference>
<keyword evidence="7" id="KW-1185">Reference proteome</keyword>
<feature type="domain" description="Ig-like" evidence="4">
    <location>
        <begin position="284"/>
        <end position="370"/>
    </location>
</feature>
<proteinExistence type="predicted"/>
<dbReference type="InterPro" id="IPR013783">
    <property type="entry name" value="Ig-like_fold"/>
</dbReference>
<dbReference type="InterPro" id="IPR036179">
    <property type="entry name" value="Ig-like_dom_sf"/>
</dbReference>
<evidence type="ECO:0000313" key="7">
    <source>
        <dbReference type="Proteomes" id="UP000030746"/>
    </source>
</evidence>
<dbReference type="STRING" id="225164.V4AEE2"/>